<dbReference type="EnsemblMetazoa" id="GBRI009149-RA">
    <property type="protein sequence ID" value="GBRI009149-PA"/>
    <property type="gene ID" value="GBRI009149"/>
</dbReference>
<dbReference type="Proteomes" id="UP000091820">
    <property type="component" value="Unassembled WGS sequence"/>
</dbReference>
<dbReference type="PANTHER" id="PTHR14964:SF2">
    <property type="entry name" value="NUCLEAR RECEPTOR-BINDING FACTOR 2"/>
    <property type="match status" value="1"/>
</dbReference>
<keyword evidence="2" id="KW-1185">Reference proteome</keyword>
<reference evidence="2" key="1">
    <citation type="submission" date="2014-03" db="EMBL/GenBank/DDBJ databases">
        <authorList>
            <person name="Aksoy S."/>
            <person name="Warren W."/>
            <person name="Wilson R.K."/>
        </authorList>
    </citation>
    <scope>NUCLEOTIDE SEQUENCE [LARGE SCALE GENOMIC DNA]</scope>
    <source>
        <strain evidence="2">IAEA</strain>
    </source>
</reference>
<protein>
    <recommendedName>
        <fullName evidence="3">Nuclear receptor-binding factor 2 MIT domain-containing protein</fullName>
    </recommendedName>
</protein>
<dbReference type="STRING" id="37001.A0A1A9W7P2"/>
<dbReference type="VEuPathDB" id="VectorBase:GBRI009149"/>
<dbReference type="AlphaFoldDB" id="A0A1A9W7P2"/>
<dbReference type="Gene3D" id="1.20.58.80">
    <property type="entry name" value="Phosphotransferase system, lactose/cellobiose-type IIA subunit"/>
    <property type="match status" value="1"/>
</dbReference>
<evidence type="ECO:0000313" key="2">
    <source>
        <dbReference type="Proteomes" id="UP000091820"/>
    </source>
</evidence>
<dbReference type="SUPFAM" id="SSF140361">
    <property type="entry name" value="MIT domain-like"/>
    <property type="match status" value="1"/>
</dbReference>
<name>A0A1A9W7P2_9MUSC</name>
<evidence type="ECO:0000313" key="1">
    <source>
        <dbReference type="EnsemblMetazoa" id="GBRI009149-PA"/>
    </source>
</evidence>
<proteinExistence type="predicted"/>
<organism evidence="1 2">
    <name type="scientific">Glossina brevipalpis</name>
    <dbReference type="NCBI Taxonomy" id="37001"/>
    <lineage>
        <taxon>Eukaryota</taxon>
        <taxon>Metazoa</taxon>
        <taxon>Ecdysozoa</taxon>
        <taxon>Arthropoda</taxon>
        <taxon>Hexapoda</taxon>
        <taxon>Insecta</taxon>
        <taxon>Pterygota</taxon>
        <taxon>Neoptera</taxon>
        <taxon>Endopterygota</taxon>
        <taxon>Diptera</taxon>
        <taxon>Brachycera</taxon>
        <taxon>Muscomorpha</taxon>
        <taxon>Hippoboscoidea</taxon>
        <taxon>Glossinidae</taxon>
        <taxon>Glossina</taxon>
    </lineage>
</organism>
<dbReference type="GO" id="GO:0006914">
    <property type="term" value="P:autophagy"/>
    <property type="evidence" value="ECO:0007669"/>
    <property type="project" value="InterPro"/>
</dbReference>
<evidence type="ECO:0008006" key="3">
    <source>
        <dbReference type="Google" id="ProtNLM"/>
    </source>
</evidence>
<dbReference type="InterPro" id="IPR039679">
    <property type="entry name" value="NRBF2"/>
</dbReference>
<reference evidence="1" key="2">
    <citation type="submission" date="2020-05" db="UniProtKB">
        <authorList>
            <consortium name="EnsemblMetazoa"/>
        </authorList>
    </citation>
    <scope>IDENTIFICATION</scope>
    <source>
        <strain evidence="1">IAEA</strain>
    </source>
</reference>
<dbReference type="PANTHER" id="PTHR14964">
    <property type="entry name" value="NUCLEAR RECEPTOR BINDING FACTOR 2"/>
    <property type="match status" value="1"/>
</dbReference>
<sequence length="164" mass="19169">MDCAPLNLAHFHERRAEKLLKRHDFDEAYKAIETSLYYLQDAYKNARISKSLEVLNTQKWDYERKLHQISMRKQQYERIKVKDIVPSPIENNLSGKSAEVIINEDDMPSLAPLELPSFDYSGFLTPSLVDKLYKRPDKVYKSSQNLISWMVFTTIAFFVESANT</sequence>
<accession>A0A1A9W7P2</accession>